<dbReference type="InterPro" id="IPR036188">
    <property type="entry name" value="FAD/NAD-bd_sf"/>
</dbReference>
<evidence type="ECO:0000313" key="7">
    <source>
        <dbReference type="EMBL" id="PMD29180.1"/>
    </source>
</evidence>
<gene>
    <name evidence="7" type="ORF">L207DRAFT_475627</name>
</gene>
<keyword evidence="8" id="KW-1185">Reference proteome</keyword>
<dbReference type="EMBL" id="KZ613977">
    <property type="protein sequence ID" value="PMD29180.1"/>
    <property type="molecule type" value="Genomic_DNA"/>
</dbReference>
<evidence type="ECO:0000256" key="3">
    <source>
        <dbReference type="ARBA" id="ARBA00022827"/>
    </source>
</evidence>
<dbReference type="AlphaFoldDB" id="A0A2J6QSD7"/>
<evidence type="ECO:0000256" key="5">
    <source>
        <dbReference type="ARBA" id="ARBA00023033"/>
    </source>
</evidence>
<evidence type="ECO:0000259" key="6">
    <source>
        <dbReference type="Pfam" id="PF01494"/>
    </source>
</evidence>
<accession>A0A2J6QSD7</accession>
<reference evidence="7 8" key="1">
    <citation type="submission" date="2016-04" db="EMBL/GenBank/DDBJ databases">
        <title>A degradative enzymes factory behind the ericoid mycorrhizal symbiosis.</title>
        <authorList>
            <consortium name="DOE Joint Genome Institute"/>
            <person name="Martino E."/>
            <person name="Morin E."/>
            <person name="Grelet G."/>
            <person name="Kuo A."/>
            <person name="Kohler A."/>
            <person name="Daghino S."/>
            <person name="Barry K."/>
            <person name="Choi C."/>
            <person name="Cichocki N."/>
            <person name="Clum A."/>
            <person name="Copeland A."/>
            <person name="Hainaut M."/>
            <person name="Haridas S."/>
            <person name="Labutti K."/>
            <person name="Lindquist E."/>
            <person name="Lipzen A."/>
            <person name="Khouja H.-R."/>
            <person name="Murat C."/>
            <person name="Ohm R."/>
            <person name="Olson A."/>
            <person name="Spatafora J."/>
            <person name="Veneault-Fourrey C."/>
            <person name="Henrissat B."/>
            <person name="Grigoriev I."/>
            <person name="Martin F."/>
            <person name="Perotto S."/>
        </authorList>
    </citation>
    <scope>NUCLEOTIDE SEQUENCE [LARGE SCALE GENOMIC DNA]</scope>
    <source>
        <strain evidence="7 8">F</strain>
    </source>
</reference>
<evidence type="ECO:0000256" key="4">
    <source>
        <dbReference type="ARBA" id="ARBA00023002"/>
    </source>
</evidence>
<dbReference type="Proteomes" id="UP000235786">
    <property type="component" value="Unassembled WGS sequence"/>
</dbReference>
<evidence type="ECO:0000313" key="8">
    <source>
        <dbReference type="Proteomes" id="UP000235786"/>
    </source>
</evidence>
<dbReference type="PANTHER" id="PTHR47178">
    <property type="entry name" value="MONOOXYGENASE, FAD-BINDING"/>
    <property type="match status" value="1"/>
</dbReference>
<organism evidence="7 8">
    <name type="scientific">Hyaloscypha variabilis (strain UAMH 11265 / GT02V1 / F)</name>
    <name type="common">Meliniomyces variabilis</name>
    <dbReference type="NCBI Taxonomy" id="1149755"/>
    <lineage>
        <taxon>Eukaryota</taxon>
        <taxon>Fungi</taxon>
        <taxon>Dikarya</taxon>
        <taxon>Ascomycota</taxon>
        <taxon>Pezizomycotina</taxon>
        <taxon>Leotiomycetes</taxon>
        <taxon>Helotiales</taxon>
        <taxon>Hyaloscyphaceae</taxon>
        <taxon>Hyaloscypha</taxon>
        <taxon>Hyaloscypha variabilis</taxon>
    </lineage>
</organism>
<dbReference type="PRINTS" id="PR00420">
    <property type="entry name" value="RNGMNOXGNASE"/>
</dbReference>
<keyword evidence="3" id="KW-0274">FAD</keyword>
<protein>
    <submittedName>
        <fullName evidence="7">FAD/NAD(P)-binding domain-containing protein</fullName>
    </submittedName>
</protein>
<evidence type="ECO:0000256" key="2">
    <source>
        <dbReference type="ARBA" id="ARBA00022630"/>
    </source>
</evidence>
<feature type="domain" description="FAD-binding" evidence="6">
    <location>
        <begin position="124"/>
        <end position="350"/>
    </location>
</feature>
<dbReference type="PANTHER" id="PTHR47178:SF2">
    <property type="entry name" value="FAD-BINDING DOMAIN-CONTAINING PROTEIN"/>
    <property type="match status" value="1"/>
</dbReference>
<dbReference type="Gene3D" id="3.50.50.60">
    <property type="entry name" value="FAD/NAD(P)-binding domain"/>
    <property type="match status" value="1"/>
</dbReference>
<dbReference type="OrthoDB" id="47494at2759"/>
<name>A0A2J6QSD7_HYAVF</name>
<comment type="cofactor">
    <cofactor evidence="1">
        <name>FAD</name>
        <dbReference type="ChEBI" id="CHEBI:57692"/>
    </cofactor>
</comment>
<sequence>MSTENAKDLHVIIVGAGISGVLLAQGLKRNGISYSVFEAERSAAEHRPREWTMGVHWALPMLQSLLPNDLWLRTNSAQPDPEYESRSTDEFSLFNGATGEVLKTLPTGGMRRFSRAKLRRLITEGIEVKYGKTLSSISYNESGRGVFAHFSDGTSVSGDVLVGTDGPRSKARDLIIGEERSQATPAGMVLAVVRSKYTAEQALYLRQHVSFMSTAFHPNGTYIAIFPQDYTSSEPENWEWQTHHSSMPKNFQGSDVEKLELLKSRAAEYVGVWKDIIEWVPEGTPVSLSKLVYWKTLAFENREGRVTLAGDAAHPMTQHRGQGLNHAICDIANLVAALKKVYNAELTLKDAISEYDTEMVKRGGDEVQAALLNAQMLHDWDALMRSDLLNKSVERGN</sequence>
<dbReference type="GO" id="GO:0004497">
    <property type="term" value="F:monooxygenase activity"/>
    <property type="evidence" value="ECO:0007669"/>
    <property type="project" value="UniProtKB-KW"/>
</dbReference>
<dbReference type="STRING" id="1149755.A0A2J6QSD7"/>
<keyword evidence="5" id="KW-0503">Monooxygenase</keyword>
<dbReference type="InterPro" id="IPR002938">
    <property type="entry name" value="FAD-bd"/>
</dbReference>
<dbReference type="SUPFAM" id="SSF51905">
    <property type="entry name" value="FAD/NAD(P)-binding domain"/>
    <property type="match status" value="1"/>
</dbReference>
<keyword evidence="2" id="KW-0285">Flavoprotein</keyword>
<evidence type="ECO:0000256" key="1">
    <source>
        <dbReference type="ARBA" id="ARBA00001974"/>
    </source>
</evidence>
<keyword evidence="4" id="KW-0560">Oxidoreductase</keyword>
<proteinExistence type="predicted"/>
<dbReference type="GO" id="GO:0071949">
    <property type="term" value="F:FAD binding"/>
    <property type="evidence" value="ECO:0007669"/>
    <property type="project" value="InterPro"/>
</dbReference>
<dbReference type="Pfam" id="PF01494">
    <property type="entry name" value="FAD_binding_3"/>
    <property type="match status" value="1"/>
</dbReference>